<feature type="transmembrane region" description="Helical" evidence="2">
    <location>
        <begin position="118"/>
        <end position="140"/>
    </location>
</feature>
<gene>
    <name evidence="3" type="ORF">BMAGN_0845</name>
</gene>
<evidence type="ECO:0000256" key="2">
    <source>
        <dbReference type="SAM" id="Phobius"/>
    </source>
</evidence>
<accession>A0A087BA06</accession>
<evidence type="ECO:0000256" key="1">
    <source>
        <dbReference type="SAM" id="MobiDB-lite"/>
    </source>
</evidence>
<organism evidence="3 4">
    <name type="scientific">Bifidobacterium magnum</name>
    <dbReference type="NCBI Taxonomy" id="1692"/>
    <lineage>
        <taxon>Bacteria</taxon>
        <taxon>Bacillati</taxon>
        <taxon>Actinomycetota</taxon>
        <taxon>Actinomycetes</taxon>
        <taxon>Bifidobacteriales</taxon>
        <taxon>Bifidobacteriaceae</taxon>
        <taxon>Bifidobacterium</taxon>
    </lineage>
</organism>
<dbReference type="EMBL" id="JGZB01000006">
    <property type="protein sequence ID" value="KFI67856.1"/>
    <property type="molecule type" value="Genomic_DNA"/>
</dbReference>
<feature type="transmembrane region" description="Helical" evidence="2">
    <location>
        <begin position="262"/>
        <end position="282"/>
    </location>
</feature>
<dbReference type="STRING" id="1692.BMAGN_0845"/>
<protein>
    <recommendedName>
        <fullName evidence="5">Tryptophan-rich sensory protein</fullName>
    </recommendedName>
</protein>
<dbReference type="RefSeq" id="WP_022859418.1">
    <property type="nucleotide sequence ID" value="NZ_JGZB01000006.1"/>
</dbReference>
<dbReference type="PANTHER" id="PTHR33802">
    <property type="entry name" value="SI:CH211-161H7.5-RELATED"/>
    <property type="match status" value="1"/>
</dbReference>
<dbReference type="AlphaFoldDB" id="A0A087BA06"/>
<dbReference type="PANTHER" id="PTHR33802:SF1">
    <property type="entry name" value="XK-RELATED PROTEIN"/>
    <property type="match status" value="1"/>
</dbReference>
<feature type="transmembrane region" description="Helical" evidence="2">
    <location>
        <begin position="39"/>
        <end position="60"/>
    </location>
</feature>
<evidence type="ECO:0008006" key="5">
    <source>
        <dbReference type="Google" id="ProtNLM"/>
    </source>
</evidence>
<keyword evidence="2" id="KW-0812">Transmembrane</keyword>
<name>A0A087BA06_9BIFI</name>
<proteinExistence type="predicted"/>
<keyword evidence="4" id="KW-1185">Reference proteome</keyword>
<feature type="transmembrane region" description="Helical" evidence="2">
    <location>
        <begin position="86"/>
        <end position="106"/>
    </location>
</feature>
<sequence length="303" mass="33759">MSVNDPQPAHSARPEQSGAPHTGDDTTVKVPRKKTPHPIFHSEIAICWILLAAMIVVNALREFGVLDPSTRDMSNAALAWFTPDRYVSLIWIPIYALLALWLVCMGNTKQRRKKTGPLPVSLQALLFIVAAVIQVGWLLAWGFNQYWLAILAAFMDTILIYLLGYHTHKKDTSIWGWAPFTLFGTWMLLETIIVFVRVICLAFAKSGDINNTAQGVCTVALTVVILAVGAFMRFKFHDWIFGIVALWTIIGIAFHIMDVSKFTGVLIIVVATIGALITYIPWNRVNGHLSKLDTTTTGKKITR</sequence>
<comment type="caution">
    <text evidence="3">The sequence shown here is derived from an EMBL/GenBank/DDBJ whole genome shotgun (WGS) entry which is preliminary data.</text>
</comment>
<feature type="transmembrane region" description="Helical" evidence="2">
    <location>
        <begin position="211"/>
        <end position="232"/>
    </location>
</feature>
<feature type="transmembrane region" description="Helical" evidence="2">
    <location>
        <begin position="177"/>
        <end position="199"/>
    </location>
</feature>
<feature type="region of interest" description="Disordered" evidence="1">
    <location>
        <begin position="1"/>
        <end position="34"/>
    </location>
</feature>
<evidence type="ECO:0000313" key="3">
    <source>
        <dbReference type="EMBL" id="KFI67856.1"/>
    </source>
</evidence>
<feature type="transmembrane region" description="Helical" evidence="2">
    <location>
        <begin position="239"/>
        <end position="256"/>
    </location>
</feature>
<dbReference type="Proteomes" id="UP000029052">
    <property type="component" value="Unassembled WGS sequence"/>
</dbReference>
<keyword evidence="2" id="KW-0472">Membrane</keyword>
<keyword evidence="2" id="KW-1133">Transmembrane helix</keyword>
<dbReference type="eggNOG" id="COG1030">
    <property type="taxonomic scope" value="Bacteria"/>
</dbReference>
<feature type="transmembrane region" description="Helical" evidence="2">
    <location>
        <begin position="146"/>
        <end position="165"/>
    </location>
</feature>
<evidence type="ECO:0000313" key="4">
    <source>
        <dbReference type="Proteomes" id="UP000029052"/>
    </source>
</evidence>
<reference evidence="3 4" key="1">
    <citation type="submission" date="2014-03" db="EMBL/GenBank/DDBJ databases">
        <title>Genomics of Bifidobacteria.</title>
        <authorList>
            <person name="Ventura M."/>
            <person name="Milani C."/>
            <person name="Lugli G.A."/>
        </authorList>
    </citation>
    <scope>NUCLEOTIDE SEQUENCE [LARGE SCALE GENOMIC DNA]</scope>
    <source>
        <strain evidence="3 4">LMG 11591</strain>
    </source>
</reference>